<feature type="transmembrane region" description="Helical" evidence="2">
    <location>
        <begin position="73"/>
        <end position="97"/>
    </location>
</feature>
<dbReference type="OrthoDB" id="2143908at2759"/>
<accession>A0A4P9WDE1</accession>
<feature type="transmembrane region" description="Helical" evidence="2">
    <location>
        <begin position="257"/>
        <end position="280"/>
    </location>
</feature>
<gene>
    <name evidence="3" type="ORF">BDK51DRAFT_49263</name>
</gene>
<feature type="transmembrane region" description="Helical" evidence="2">
    <location>
        <begin position="216"/>
        <end position="236"/>
    </location>
</feature>
<reference evidence="4" key="1">
    <citation type="journal article" date="2018" name="Nat. Microbiol.">
        <title>Leveraging single-cell genomics to expand the fungal tree of life.</title>
        <authorList>
            <person name="Ahrendt S.R."/>
            <person name="Quandt C.A."/>
            <person name="Ciobanu D."/>
            <person name="Clum A."/>
            <person name="Salamov A."/>
            <person name="Andreopoulos B."/>
            <person name="Cheng J.F."/>
            <person name="Woyke T."/>
            <person name="Pelin A."/>
            <person name="Henrissat B."/>
            <person name="Reynolds N.K."/>
            <person name="Benny G.L."/>
            <person name="Smith M.E."/>
            <person name="James T.Y."/>
            <person name="Grigoriev I.V."/>
        </authorList>
    </citation>
    <scope>NUCLEOTIDE SEQUENCE [LARGE SCALE GENOMIC DNA]</scope>
</reference>
<organism evidence="3 4">
    <name type="scientific">Blyttiomyces helicus</name>
    <dbReference type="NCBI Taxonomy" id="388810"/>
    <lineage>
        <taxon>Eukaryota</taxon>
        <taxon>Fungi</taxon>
        <taxon>Fungi incertae sedis</taxon>
        <taxon>Chytridiomycota</taxon>
        <taxon>Chytridiomycota incertae sedis</taxon>
        <taxon>Chytridiomycetes</taxon>
        <taxon>Chytridiomycetes incertae sedis</taxon>
        <taxon>Blyttiomyces</taxon>
    </lineage>
</organism>
<keyword evidence="2" id="KW-1133">Transmembrane helix</keyword>
<protein>
    <submittedName>
        <fullName evidence="3">Uncharacterized protein</fullName>
    </submittedName>
</protein>
<sequence length="418" mass="46645">MEYLPKAAAQTTRFDATVANITNIGFFNNCDVCTAGRGQGEESNLARAAWTDTSRVARDRSPNSGVSDVILDFFSMTGTTGSGIVVVIQLLLVSYMWARIGRGSYWNMLLAMSLVAFVGISMQNFEAIMYNKTGDTRWWIMSPLTEPCWIFVEFGIVILNLIKLRVLVPRMHFKIVLALETLLFLAFSVLRLRIGLRRLSDHVDYSVAIWNLHTPAFAVTAAAEAIPSIMLIRFVWKEVRADSGGLRVGTHKHLFKSSFFVLLLVDLSAIMLAIVSAFPSDRSQEVLSLFLNIKGCFALIAKLVPDPPSDPRRRRRSHQTRAPQHRRWLVDAQAPATHILPALPAPRNDYQHPPPMAVGTPQRARRRHRPIVVDVRDPGAGPDFFLWPQPVQEREHREEGRGACTAQSICGPAPGARG</sequence>
<feature type="transmembrane region" description="Helical" evidence="2">
    <location>
        <begin position="149"/>
        <end position="168"/>
    </location>
</feature>
<keyword evidence="2" id="KW-0812">Transmembrane</keyword>
<dbReference type="Proteomes" id="UP000269721">
    <property type="component" value="Unassembled WGS sequence"/>
</dbReference>
<keyword evidence="2" id="KW-0472">Membrane</keyword>
<name>A0A4P9WDE1_9FUNG</name>
<feature type="transmembrane region" description="Helical" evidence="2">
    <location>
        <begin position="175"/>
        <end position="196"/>
    </location>
</feature>
<feature type="region of interest" description="Disordered" evidence="1">
    <location>
        <begin position="343"/>
        <end position="367"/>
    </location>
</feature>
<evidence type="ECO:0000256" key="2">
    <source>
        <dbReference type="SAM" id="Phobius"/>
    </source>
</evidence>
<keyword evidence="4" id="KW-1185">Reference proteome</keyword>
<dbReference type="AlphaFoldDB" id="A0A4P9WDE1"/>
<feature type="transmembrane region" description="Helical" evidence="2">
    <location>
        <begin position="109"/>
        <end position="129"/>
    </location>
</feature>
<dbReference type="EMBL" id="KZ996764">
    <property type="protein sequence ID" value="RKO88366.1"/>
    <property type="molecule type" value="Genomic_DNA"/>
</dbReference>
<proteinExistence type="predicted"/>
<evidence type="ECO:0000313" key="4">
    <source>
        <dbReference type="Proteomes" id="UP000269721"/>
    </source>
</evidence>
<evidence type="ECO:0000313" key="3">
    <source>
        <dbReference type="EMBL" id="RKO88366.1"/>
    </source>
</evidence>
<feature type="region of interest" description="Disordered" evidence="1">
    <location>
        <begin position="394"/>
        <end position="418"/>
    </location>
</feature>
<evidence type="ECO:0000256" key="1">
    <source>
        <dbReference type="SAM" id="MobiDB-lite"/>
    </source>
</evidence>